<reference evidence="2" key="2">
    <citation type="submission" date="2010-07" db="EMBL/GenBank/DDBJ databases">
        <title>Complete genome sequence of Arthrobacter arilaitensis (strain DSM 16368 / CIP 108037 / JCM 13566 / Re117).</title>
        <authorList>
            <person name="Genoscope."/>
        </authorList>
    </citation>
    <scope>NUCLEOTIDE SEQUENCE [LARGE SCALE GENOMIC DNA]</scope>
    <source>
        <strain evidence="2">DSM 16368 / CIP 108037 / IAM 15318 / JCM 13566 / Re117</strain>
    </source>
</reference>
<proteinExistence type="predicted"/>
<dbReference type="Proteomes" id="UP000006878">
    <property type="component" value="Chromosome"/>
</dbReference>
<sequence>MKFSIIERSAAYFIDLMEPAEREIWESNVPKGALDTELA</sequence>
<gene>
    <name evidence="1" type="ordered locus">AARI_16190</name>
</gene>
<accession>A0ABM9PX17</accession>
<name>A0ABM9PX17_GLUAR</name>
<dbReference type="EMBL" id="FQ311875">
    <property type="protein sequence ID" value="CBT75835.1"/>
    <property type="molecule type" value="Genomic_DNA"/>
</dbReference>
<evidence type="ECO:0000313" key="1">
    <source>
        <dbReference type="EMBL" id="CBT75835.1"/>
    </source>
</evidence>
<protein>
    <submittedName>
        <fullName evidence="1">Uncharacterized protein</fullName>
    </submittedName>
</protein>
<keyword evidence="2" id="KW-1185">Reference proteome</keyword>
<organism evidence="1 2">
    <name type="scientific">Glutamicibacter arilaitensis (strain DSM 16368 / CIP 108037 / IAM 15318 / JCM 13566 / NCIMB 14258 / Re117)</name>
    <name type="common">Arthrobacter arilaitensis</name>
    <dbReference type="NCBI Taxonomy" id="861360"/>
    <lineage>
        <taxon>Bacteria</taxon>
        <taxon>Bacillati</taxon>
        <taxon>Actinomycetota</taxon>
        <taxon>Actinomycetes</taxon>
        <taxon>Micrococcales</taxon>
        <taxon>Micrococcaceae</taxon>
        <taxon>Glutamicibacter</taxon>
    </lineage>
</organism>
<reference evidence="2" key="1">
    <citation type="journal article" date="2010" name="PLoS ONE">
        <title>The Arthrobacter arilaitensis Re117 genome sequence reveals its genetic adaptation to the surface of cheese.</title>
        <authorList>
            <person name="Monnet C."/>
            <person name="Loux V."/>
            <person name="Gibrat J.F."/>
            <person name="Spinnler E."/>
            <person name="Barbe V."/>
            <person name="Vacherie B."/>
            <person name="Gavory F."/>
            <person name="Gourbeyre E."/>
            <person name="Siguier P."/>
            <person name="Chandler M."/>
            <person name="Elleuch R."/>
            <person name="Irlinger F."/>
            <person name="Vallaeys T."/>
        </authorList>
    </citation>
    <scope>NUCLEOTIDE SEQUENCE</scope>
    <source>
        <strain evidence="2">DSM 16368 / CIP 108037 / IAM 15318 / JCM 13566 / Re117</strain>
    </source>
</reference>
<evidence type="ECO:0000313" key="2">
    <source>
        <dbReference type="Proteomes" id="UP000006878"/>
    </source>
</evidence>